<evidence type="ECO:0000313" key="1">
    <source>
        <dbReference type="EMBL" id="MBX7490609.1"/>
    </source>
</evidence>
<gene>
    <name evidence="1" type="ORF">K4G57_03890</name>
</gene>
<comment type="caution">
    <text evidence="1">The sequence shown here is derived from an EMBL/GenBank/DDBJ whole genome shotgun (WGS) entry which is preliminary data.</text>
</comment>
<sequence>MTINPPNLNYGLSEAGIKNVKLNATSSIVIGSAKEISERNEVARNADAILNGGGLNYFKMYDSSYSKIRTFGEAHLNYDKFDFALSTLSTNRMGGTYAQIDSISTLNSAGKSKFLDTPIGQMEIFLDLEGDNDKYGVGKVGFMGQLINLDNNRDGYLDADDEFFDKLKLKGYNSSGEEVILKLSDVYGALDLTKFVKTQKEIDNKYVVSGTTLFRPEESYDKVEQGQLRQLFKNYGDKDGWIQMDNLPMGMNFAYKKLNLDGSTRLQAFSIGASNNDKDKTYIENIQSRFNAMYLDYYAEDSFASRFAIKQEFQTITGMQFSEAKFKEFYEGLNNPKTAEKYANALKDMDAVVAMQLNADGSFTLKFDSGRTLEVAELYSTNGEFNLTQKGERASVMSEASSLNEEELNKLDFTQVGMQTDNGIVSLADLGIQFIQKEMFANGKIAFVLTKGNGSTLIASDLYKIRSVENMLLFEELEEKDKLHPRFETEA</sequence>
<name>A0ABS7JMK5_9HELI</name>
<dbReference type="EMBL" id="JAIGYQ010000004">
    <property type="protein sequence ID" value="MBX7490609.1"/>
    <property type="molecule type" value="Genomic_DNA"/>
</dbReference>
<organism evidence="1 2">
    <name type="scientific">Helicobacter turcicus</name>
    <dbReference type="NCBI Taxonomy" id="2867412"/>
    <lineage>
        <taxon>Bacteria</taxon>
        <taxon>Pseudomonadati</taxon>
        <taxon>Campylobacterota</taxon>
        <taxon>Epsilonproteobacteria</taxon>
        <taxon>Campylobacterales</taxon>
        <taxon>Helicobacteraceae</taxon>
        <taxon>Helicobacter</taxon>
    </lineage>
</organism>
<dbReference type="Proteomes" id="UP000700059">
    <property type="component" value="Unassembled WGS sequence"/>
</dbReference>
<keyword evidence="2" id="KW-1185">Reference proteome</keyword>
<dbReference type="RefSeq" id="WP_221531885.1">
    <property type="nucleotide sequence ID" value="NZ_JAIGYP010000004.1"/>
</dbReference>
<reference evidence="1 2" key="1">
    <citation type="submission" date="2021-08" db="EMBL/GenBank/DDBJ databases">
        <title>Helicobacter spp. isolated from feces of Anatolian Ground Squirrel (Spermophilus xanthoprymnus) in Turkey.</title>
        <authorList>
            <person name="Aydin F."/>
            <person name="Abay S."/>
            <person name="Kayman T."/>
            <person name="Karakaya E."/>
            <person name="Saticioglu I.B."/>
        </authorList>
    </citation>
    <scope>NUCLEOTIDE SEQUENCE [LARGE SCALE GENOMIC DNA]</scope>
    <source>
        <strain evidence="1 2">Faydin-H70</strain>
    </source>
</reference>
<protein>
    <submittedName>
        <fullName evidence="1">Uncharacterized protein</fullName>
    </submittedName>
</protein>
<accession>A0ABS7JMK5</accession>
<evidence type="ECO:0000313" key="2">
    <source>
        <dbReference type="Proteomes" id="UP000700059"/>
    </source>
</evidence>
<proteinExistence type="predicted"/>